<dbReference type="InterPro" id="IPR002042">
    <property type="entry name" value="Uricase"/>
</dbReference>
<dbReference type="Gene3D" id="3.10.270.10">
    <property type="entry name" value="Urate Oxidase"/>
    <property type="match status" value="1"/>
</dbReference>
<dbReference type="EC" id="1.7.3.3" evidence="7 10"/>
<name>A0A0E9NG75_SAICN</name>
<feature type="binding site" evidence="9">
    <location>
        <position position="270"/>
    </location>
    <ligand>
        <name>urate</name>
        <dbReference type="ChEBI" id="CHEBI:17775"/>
    </ligand>
</feature>
<evidence type="ECO:0000313" key="12">
    <source>
        <dbReference type="Proteomes" id="UP000033140"/>
    </source>
</evidence>
<feature type="binding site" evidence="9">
    <location>
        <position position="219"/>
    </location>
    <ligand>
        <name>urate</name>
        <dbReference type="ChEBI" id="CHEBI:17775"/>
    </ligand>
</feature>
<keyword evidence="5 7" id="KW-0560">Oxidoreductase</keyword>
<feature type="active site" description="Charge relay system" evidence="8">
    <location>
        <position position="299"/>
    </location>
</feature>
<feature type="binding site" evidence="9">
    <location>
        <position position="271"/>
    </location>
    <ligand>
        <name>urate</name>
        <dbReference type="ChEBI" id="CHEBI:17775"/>
    </ligand>
</feature>
<gene>
    <name evidence="11" type="ORF">G7K_2992-t1</name>
</gene>
<feature type="binding site" evidence="9">
    <location>
        <position position="202"/>
    </location>
    <ligand>
        <name>urate</name>
        <dbReference type="ChEBI" id="CHEBI:17775"/>
    </ligand>
</feature>
<dbReference type="GO" id="GO:0005777">
    <property type="term" value="C:peroxisome"/>
    <property type="evidence" value="ECO:0007669"/>
    <property type="project" value="UniProtKB-SubCell"/>
</dbReference>
<feature type="binding site" evidence="9">
    <location>
        <position position="297"/>
    </location>
    <ligand>
        <name>urate</name>
        <dbReference type="ChEBI" id="CHEBI:17775"/>
    </ligand>
</feature>
<keyword evidence="12" id="KW-1185">Reference proteome</keyword>
<feature type="binding site" evidence="9">
    <location>
        <position position="297"/>
    </location>
    <ligand>
        <name>5-hydroxyisourate</name>
        <dbReference type="ChEBI" id="CHEBI:18072"/>
    </ligand>
</feature>
<feature type="binding site" evidence="9">
    <location>
        <position position="271"/>
    </location>
    <ligand>
        <name>5-hydroxyisourate</name>
        <dbReference type="ChEBI" id="CHEBI:18072"/>
    </ligand>
</feature>
<reference evidence="11 12" key="1">
    <citation type="journal article" date="2011" name="J. Gen. Appl. Microbiol.">
        <title>Draft genome sequencing of the enigmatic yeast Saitoella complicata.</title>
        <authorList>
            <person name="Nishida H."/>
            <person name="Hamamoto M."/>
            <person name="Sugiyama J."/>
        </authorList>
    </citation>
    <scope>NUCLEOTIDE SEQUENCE [LARGE SCALE GENOMIC DNA]</scope>
    <source>
        <strain evidence="11 12">NRRL Y-17804</strain>
    </source>
</reference>
<feature type="binding site" evidence="9">
    <location>
        <position position="270"/>
    </location>
    <ligand>
        <name>5-hydroxyisourate</name>
        <dbReference type="ChEBI" id="CHEBI:18072"/>
    </ligand>
</feature>
<dbReference type="SUPFAM" id="SSF55620">
    <property type="entry name" value="Tetrahydrobiopterin biosynthesis enzymes-like"/>
    <property type="match status" value="2"/>
</dbReference>
<dbReference type="PIRSF" id="PIRSF000241">
    <property type="entry name" value="Urate_oxidase"/>
    <property type="match status" value="1"/>
</dbReference>
<feature type="binding site" evidence="9">
    <location>
        <position position="100"/>
    </location>
    <ligand>
        <name>urate</name>
        <dbReference type="ChEBI" id="CHEBI:17775"/>
    </ligand>
</feature>
<comment type="catalytic activity">
    <reaction evidence="7 10">
        <text>urate + O2 + H2O = 5-hydroxyisourate + H2O2</text>
        <dbReference type="Rhea" id="RHEA:21368"/>
        <dbReference type="ChEBI" id="CHEBI:15377"/>
        <dbReference type="ChEBI" id="CHEBI:15379"/>
        <dbReference type="ChEBI" id="CHEBI:16240"/>
        <dbReference type="ChEBI" id="CHEBI:17775"/>
        <dbReference type="ChEBI" id="CHEBI:18072"/>
        <dbReference type="EC" id="1.7.3.3"/>
    </reaction>
</comment>
<comment type="pathway">
    <text evidence="2 7">Purine metabolism; urate degradation; (S)-allantoin from urate: step 1/3.</text>
</comment>
<dbReference type="UniPathway" id="UPA00394">
    <property type="reaction ID" value="UER00650"/>
</dbReference>
<organism evidence="11 12">
    <name type="scientific">Saitoella complicata (strain BCRC 22490 / CBS 7301 / JCM 7358 / NBRC 10748 / NRRL Y-17804)</name>
    <dbReference type="NCBI Taxonomy" id="698492"/>
    <lineage>
        <taxon>Eukaryota</taxon>
        <taxon>Fungi</taxon>
        <taxon>Dikarya</taxon>
        <taxon>Ascomycota</taxon>
        <taxon>Taphrinomycotina</taxon>
        <taxon>Taphrinomycotina incertae sedis</taxon>
        <taxon>Saitoella</taxon>
    </lineage>
</organism>
<feature type="binding site" evidence="9">
    <location>
        <position position="101"/>
    </location>
    <ligand>
        <name>urate</name>
        <dbReference type="ChEBI" id="CHEBI:17775"/>
    </ligand>
</feature>
<dbReference type="InterPro" id="IPR019842">
    <property type="entry name" value="Uricase_CS"/>
</dbReference>
<dbReference type="PANTHER" id="PTHR42874:SF1">
    <property type="entry name" value="URICASE"/>
    <property type="match status" value="1"/>
</dbReference>
<feature type="binding site" evidence="9">
    <location>
        <position position="202"/>
    </location>
    <ligand>
        <name>5-hydroxyisourate</name>
        <dbReference type="ChEBI" id="CHEBI:18072"/>
    </ligand>
</feature>
<evidence type="ECO:0000256" key="8">
    <source>
        <dbReference type="PIRSR" id="PIRSR000241-1"/>
    </source>
</evidence>
<keyword evidence="6 7" id="KW-0576">Peroxisome</keyword>
<feature type="active site" description="Charge relay system" evidence="8">
    <location>
        <position position="52"/>
    </location>
</feature>
<evidence type="ECO:0000256" key="3">
    <source>
        <dbReference type="ARBA" id="ARBA00009760"/>
    </source>
</evidence>
<comment type="caution">
    <text evidence="11">The sequence shown here is derived from an EMBL/GenBank/DDBJ whole genome shotgun (WGS) entry which is preliminary data.</text>
</comment>
<evidence type="ECO:0000256" key="7">
    <source>
        <dbReference type="PIRNR" id="PIRNR000241"/>
    </source>
</evidence>
<dbReference type="OMA" id="ATMYKMS"/>
<keyword evidence="4 7" id="KW-0659">Purine metabolism</keyword>
<evidence type="ECO:0000256" key="5">
    <source>
        <dbReference type="ARBA" id="ARBA00023002"/>
    </source>
</evidence>
<dbReference type="Pfam" id="PF01014">
    <property type="entry name" value="Uricase"/>
    <property type="match status" value="2"/>
</dbReference>
<feature type="binding site" evidence="9">
    <location>
        <position position="100"/>
    </location>
    <ligand>
        <name>5-hydroxyisourate</name>
        <dbReference type="ChEBI" id="CHEBI:18072"/>
    </ligand>
</feature>
<feature type="binding site" evidence="9">
    <location>
        <position position="297"/>
    </location>
    <ligand>
        <name>O2</name>
        <dbReference type="ChEBI" id="CHEBI:15379"/>
    </ligand>
</feature>
<dbReference type="PROSITE" id="PS00366">
    <property type="entry name" value="URICASE"/>
    <property type="match status" value="1"/>
</dbReference>
<reference evidence="11 12" key="2">
    <citation type="journal article" date="2014" name="J. Gen. Appl. Microbiol.">
        <title>The early diverging ascomycetous budding yeast Saitoella complicata has three histone deacetylases belonging to the Clr6, Hos2, and Rpd3 lineages.</title>
        <authorList>
            <person name="Nishida H."/>
            <person name="Matsumoto T."/>
            <person name="Kondo S."/>
            <person name="Hamamoto M."/>
            <person name="Yoshikawa H."/>
        </authorList>
    </citation>
    <scope>NUCLEOTIDE SEQUENCE [LARGE SCALE GENOMIC DNA]</scope>
    <source>
        <strain evidence="11 12">NRRL Y-17804</strain>
    </source>
</reference>
<dbReference type="PRINTS" id="PR00093">
    <property type="entry name" value="URICASE"/>
</dbReference>
<evidence type="ECO:0000313" key="11">
    <source>
        <dbReference type="EMBL" id="GAO48823.1"/>
    </source>
</evidence>
<dbReference type="GO" id="GO:0006145">
    <property type="term" value="P:purine nucleobase catabolic process"/>
    <property type="evidence" value="ECO:0007669"/>
    <property type="project" value="TreeGrafter"/>
</dbReference>
<evidence type="ECO:0000256" key="10">
    <source>
        <dbReference type="RuleBase" id="RU004455"/>
    </source>
</evidence>
<dbReference type="NCBIfam" id="TIGR03383">
    <property type="entry name" value="urate_oxi"/>
    <property type="match status" value="1"/>
</dbReference>
<dbReference type="PANTHER" id="PTHR42874">
    <property type="entry name" value="URICASE"/>
    <property type="match status" value="1"/>
</dbReference>
<dbReference type="Proteomes" id="UP000033140">
    <property type="component" value="Unassembled WGS sequence"/>
</dbReference>
<dbReference type="STRING" id="698492.A0A0E9NG75"/>
<protein>
    <recommendedName>
        <fullName evidence="7 10">Uricase</fullName>
        <ecNumber evidence="7 10">1.7.3.3</ecNumber>
    </recommendedName>
    <alternativeName>
        <fullName evidence="7">Urate oxidase</fullName>
    </alternativeName>
</protein>
<feature type="binding site" evidence="9">
    <location>
        <position position="219"/>
    </location>
    <ligand>
        <name>5-hydroxyisourate</name>
        <dbReference type="ChEBI" id="CHEBI:18072"/>
    </ligand>
</feature>
<comment type="function">
    <text evidence="7 10">Catalyzes the oxidation of uric acid to 5-hydroxyisourate, which is further processed to form (S)-allantoin.</text>
</comment>
<evidence type="ECO:0000256" key="2">
    <source>
        <dbReference type="ARBA" id="ARBA00004831"/>
    </source>
</evidence>
<feature type="active site" description="Charge relay system" evidence="8">
    <location>
        <position position="100"/>
    </location>
</feature>
<proteinExistence type="inferred from homology"/>
<sequence>MQSDVDIEFISRYASAAGRSTTSNRRTVVYITRDSITYIMTKFHLKAAKYGKDKVRFLKVVRDPVDPKHQDVVEMTVRVLLEGDIEKSYTEADNSVVVPTDTVKNTVNILAKENPVTPPELFAATLANHFPTKYPHIHGTSVSIIVHRWTRLSIDGAEHPHSFLRDGEEKRLVTCTYKRGEAFHITSGISNLLVLKSTNSAFHGFHECDYTTLKPTNDRVFSTEVEATLTHQPYNTLAAISIAAKSLEAYYQRARNTTLKIFAQDNSASVQATMYKMCEDILTHCPGVEEVAYALPNKHYVAVDLGAFGLDNSTPGKQEVFLPLADPSGLITATVSRKP</sequence>
<dbReference type="GO" id="GO:0019628">
    <property type="term" value="P:urate catabolic process"/>
    <property type="evidence" value="ECO:0007669"/>
    <property type="project" value="UniProtKB-UniPathway"/>
</dbReference>
<reference evidence="11 12" key="3">
    <citation type="journal article" date="2015" name="Genome Announc.">
        <title>Draft Genome Sequence of the Archiascomycetous Yeast Saitoella complicata.</title>
        <authorList>
            <person name="Yamauchi K."/>
            <person name="Kondo S."/>
            <person name="Hamamoto M."/>
            <person name="Takahashi Y."/>
            <person name="Ogura Y."/>
            <person name="Hayashi T."/>
            <person name="Nishida H."/>
        </authorList>
    </citation>
    <scope>NUCLEOTIDE SEQUENCE [LARGE SCALE GENOMIC DNA]</scope>
    <source>
        <strain evidence="11 12">NRRL Y-17804</strain>
    </source>
</reference>
<evidence type="ECO:0000256" key="1">
    <source>
        <dbReference type="ARBA" id="ARBA00004275"/>
    </source>
</evidence>
<dbReference type="FunFam" id="3.10.270.10:FF:000001">
    <property type="entry name" value="Uricase"/>
    <property type="match status" value="1"/>
</dbReference>
<evidence type="ECO:0000256" key="4">
    <source>
        <dbReference type="ARBA" id="ARBA00022631"/>
    </source>
</evidence>
<comment type="similarity">
    <text evidence="3 7 10">Belongs to the uricase family.</text>
</comment>
<dbReference type="AlphaFoldDB" id="A0A0E9NG75"/>
<dbReference type="EMBL" id="BACD03000017">
    <property type="protein sequence ID" value="GAO48823.1"/>
    <property type="molecule type" value="Genomic_DNA"/>
</dbReference>
<evidence type="ECO:0000256" key="6">
    <source>
        <dbReference type="ARBA" id="ARBA00023140"/>
    </source>
</evidence>
<dbReference type="GO" id="GO:0004846">
    <property type="term" value="F:urate oxidase activity"/>
    <property type="evidence" value="ECO:0007669"/>
    <property type="project" value="UniProtKB-EC"/>
</dbReference>
<feature type="binding site" evidence="9">
    <location>
        <position position="100"/>
    </location>
    <ligand>
        <name>O2</name>
        <dbReference type="ChEBI" id="CHEBI:15379"/>
    </ligand>
</feature>
<accession>A0A0E9NG75</accession>
<comment type="subcellular location">
    <subcellularLocation>
        <location evidence="1 7">Peroxisome</location>
    </subcellularLocation>
</comment>
<feature type="binding site" evidence="9">
    <location>
        <position position="101"/>
    </location>
    <ligand>
        <name>5-hydroxyisourate</name>
        <dbReference type="ChEBI" id="CHEBI:18072"/>
    </ligand>
</feature>
<evidence type="ECO:0000256" key="9">
    <source>
        <dbReference type="PIRSR" id="PIRSR000241-2"/>
    </source>
</evidence>